<sequence length="91" mass="9685">MYFSMLSMRRSRHPLARALSLLLGVALIGVLLIFGLVVAGVLLVGGGIVLAVRQWKHSRAPAASAVPNAAHQPTVLEGEFVVIQQGRPVPH</sequence>
<reference evidence="2 3" key="1">
    <citation type="journal article" date="2019" name="Environ. Microbiol.">
        <title>Species interactions and distinct microbial communities in high Arctic permafrost affected cryosols are associated with the CH4 and CO2 gas fluxes.</title>
        <authorList>
            <person name="Altshuler I."/>
            <person name="Hamel J."/>
            <person name="Turney S."/>
            <person name="Magnuson E."/>
            <person name="Levesque R."/>
            <person name="Greer C."/>
            <person name="Whyte L.G."/>
        </authorList>
    </citation>
    <scope>NUCLEOTIDE SEQUENCE [LARGE SCALE GENOMIC DNA]</scope>
    <source>
        <strain evidence="2 3">S13Y</strain>
    </source>
</reference>
<comment type="caution">
    <text evidence="2">The sequence shown here is derived from an EMBL/GenBank/DDBJ whole genome shotgun (WGS) entry which is preliminary data.</text>
</comment>
<dbReference type="Proteomes" id="UP000319486">
    <property type="component" value="Unassembled WGS sequence"/>
</dbReference>
<dbReference type="RefSeq" id="WP_140649351.1">
    <property type="nucleotide sequence ID" value="NZ_RCZB01000003.1"/>
</dbReference>
<proteinExistence type="predicted"/>
<gene>
    <name evidence="2" type="ORF">EAH88_04430</name>
</gene>
<evidence type="ECO:0000313" key="3">
    <source>
        <dbReference type="Proteomes" id="UP000319486"/>
    </source>
</evidence>
<organism evidence="2 3">
    <name type="scientific">Rhodanobacter glycinis</name>
    <dbReference type="NCBI Taxonomy" id="582702"/>
    <lineage>
        <taxon>Bacteria</taxon>
        <taxon>Pseudomonadati</taxon>
        <taxon>Pseudomonadota</taxon>
        <taxon>Gammaproteobacteria</taxon>
        <taxon>Lysobacterales</taxon>
        <taxon>Rhodanobacteraceae</taxon>
        <taxon>Rhodanobacter</taxon>
    </lineage>
</organism>
<feature type="transmembrane region" description="Helical" evidence="1">
    <location>
        <begin position="21"/>
        <end position="52"/>
    </location>
</feature>
<keyword evidence="1" id="KW-1133">Transmembrane helix</keyword>
<dbReference type="AlphaFoldDB" id="A0A502FDQ3"/>
<dbReference type="EMBL" id="RCZO01000001">
    <property type="protein sequence ID" value="TPG11744.1"/>
    <property type="molecule type" value="Genomic_DNA"/>
</dbReference>
<protein>
    <submittedName>
        <fullName evidence="2">Uncharacterized protein</fullName>
    </submittedName>
</protein>
<evidence type="ECO:0000256" key="1">
    <source>
        <dbReference type="SAM" id="Phobius"/>
    </source>
</evidence>
<evidence type="ECO:0000313" key="2">
    <source>
        <dbReference type="EMBL" id="TPG11744.1"/>
    </source>
</evidence>
<keyword evidence="1" id="KW-0472">Membrane</keyword>
<accession>A0A502FDQ3</accession>
<name>A0A502FDQ3_9GAMM</name>
<keyword evidence="1" id="KW-0812">Transmembrane</keyword>
<keyword evidence="3" id="KW-1185">Reference proteome</keyword>